<dbReference type="GO" id="GO:0006644">
    <property type="term" value="P:phospholipid metabolic process"/>
    <property type="evidence" value="ECO:0007669"/>
    <property type="project" value="InterPro"/>
</dbReference>
<dbReference type="GO" id="GO:0004623">
    <property type="term" value="F:phospholipase A2 activity"/>
    <property type="evidence" value="ECO:0007669"/>
    <property type="project" value="InterPro"/>
</dbReference>
<reference evidence="4" key="1">
    <citation type="submission" date="2016-02" db="EMBL/GenBank/DDBJ databases">
        <title>Draft genome sequence of Microdochium bolleyi, a fungal endophyte of beachgrass.</title>
        <authorList>
            <consortium name="DOE Joint Genome Institute"/>
            <person name="David A.S."/>
            <person name="May G."/>
            <person name="Haridas S."/>
            <person name="Lim J."/>
            <person name="Wang M."/>
            <person name="Labutti K."/>
            <person name="Lipzen A."/>
            <person name="Barry K."/>
            <person name="Grigoriev I.V."/>
        </authorList>
    </citation>
    <scope>NUCLEOTIDE SEQUENCE [LARGE SCALE GENOMIC DNA]</scope>
    <source>
        <strain evidence="4">J235TASD1</strain>
    </source>
</reference>
<dbReference type="Gene3D" id="1.20.90.10">
    <property type="entry name" value="Phospholipase A2 domain"/>
    <property type="match status" value="1"/>
</dbReference>
<evidence type="ECO:0000313" key="4">
    <source>
        <dbReference type="Proteomes" id="UP000070501"/>
    </source>
</evidence>
<dbReference type="EMBL" id="KQ964265">
    <property type="protein sequence ID" value="KXJ86795.1"/>
    <property type="molecule type" value="Genomic_DNA"/>
</dbReference>
<organism evidence="3 4">
    <name type="scientific">Microdochium bolleyi</name>
    <dbReference type="NCBI Taxonomy" id="196109"/>
    <lineage>
        <taxon>Eukaryota</taxon>
        <taxon>Fungi</taxon>
        <taxon>Dikarya</taxon>
        <taxon>Ascomycota</taxon>
        <taxon>Pezizomycotina</taxon>
        <taxon>Sordariomycetes</taxon>
        <taxon>Xylariomycetidae</taxon>
        <taxon>Xylariales</taxon>
        <taxon>Microdochiaceae</taxon>
        <taxon>Microdochium</taxon>
    </lineage>
</organism>
<dbReference type="STRING" id="196109.A0A136IPD9"/>
<keyword evidence="4" id="KW-1185">Reference proteome</keyword>
<name>A0A136IPD9_9PEZI</name>
<evidence type="ECO:0000256" key="2">
    <source>
        <dbReference type="ARBA" id="ARBA00022525"/>
    </source>
</evidence>
<proteinExistence type="predicted"/>
<dbReference type="OrthoDB" id="439917at2759"/>
<evidence type="ECO:0000313" key="3">
    <source>
        <dbReference type="EMBL" id="KXJ86795.1"/>
    </source>
</evidence>
<accession>A0A136IPD9</accession>
<dbReference type="InterPro" id="IPR036444">
    <property type="entry name" value="PLipase_A2_dom_sf"/>
</dbReference>
<comment type="subcellular location">
    <subcellularLocation>
        <location evidence="1">Secreted</location>
    </subcellularLocation>
</comment>
<gene>
    <name evidence="3" type="ORF">Micbo1qcDRAFT_167891</name>
</gene>
<protein>
    <submittedName>
        <fullName evidence="3">Uncharacterized protein</fullName>
    </submittedName>
</protein>
<sequence length="415" mass="43888">MTSNGCGSGALRKYVPQLSFGHCCDMHDYCYDNCASGRVEKCTEPYCSPGQFERCNSVFYDCMHETVCERIPWYHPIDRVNCEAAAVFYTGVVMTSLGGDAFKDATKQRCGAYCRSGAPFCGMGEDGAGGSCASTTDNSNCGECGQECDTGRGFACRGSKCVCTADVFNDSSNCGACGNKCPFGTKCSRGSCVCAADTCGNLCVNKQRHPRNCGSCGTVCATGICWDGVCKRPEDLPTPSGSAPTCLPTDAVKNGGFNGIPLLGASVPPSPWSIGDSKFGGIDARRVGPLSFVSLHTSGTTSPTDGIAFVQLVQDITMCPGKAYELTGTISMGNKGNLRIAVGNKVIFNKFYDDAPFQNRALGPLPFTAPASDDTFVSVRLVFYLDNNLIPIRFGLAVPQSATNLVLDDVSIYQP</sequence>
<dbReference type="GO" id="GO:0050482">
    <property type="term" value="P:arachidonate secretion"/>
    <property type="evidence" value="ECO:0007669"/>
    <property type="project" value="InterPro"/>
</dbReference>
<dbReference type="InParanoid" id="A0A136IPD9"/>
<dbReference type="Proteomes" id="UP000070501">
    <property type="component" value="Unassembled WGS sequence"/>
</dbReference>
<dbReference type="PROSITE" id="PS00118">
    <property type="entry name" value="PA2_HIS"/>
    <property type="match status" value="1"/>
</dbReference>
<keyword evidence="2" id="KW-0964">Secreted</keyword>
<dbReference type="InterPro" id="IPR033113">
    <property type="entry name" value="PLA2_histidine"/>
</dbReference>
<evidence type="ECO:0000256" key="1">
    <source>
        <dbReference type="ARBA" id="ARBA00004613"/>
    </source>
</evidence>
<dbReference type="GO" id="GO:0005576">
    <property type="term" value="C:extracellular region"/>
    <property type="evidence" value="ECO:0007669"/>
    <property type="project" value="UniProtKB-SubCell"/>
</dbReference>
<dbReference type="AlphaFoldDB" id="A0A136IPD9"/>